<name>A0AAE0C7H3_9CHLO</name>
<dbReference type="InterPro" id="IPR004625">
    <property type="entry name" value="PyrdxlKinase"/>
</dbReference>
<feature type="domain" description="Pyridoxamine kinase/Phosphomethylpyrimidine kinase" evidence="7">
    <location>
        <begin position="87"/>
        <end position="268"/>
    </location>
</feature>
<gene>
    <name evidence="8" type="ORF">CYMTET_41274</name>
</gene>
<protein>
    <recommendedName>
        <fullName evidence="2">pyridoxal kinase</fullName>
        <ecNumber evidence="2">2.7.1.35</ecNumber>
    </recommendedName>
</protein>
<evidence type="ECO:0000256" key="2">
    <source>
        <dbReference type="ARBA" id="ARBA00012104"/>
    </source>
</evidence>
<evidence type="ECO:0000256" key="4">
    <source>
        <dbReference type="ARBA" id="ARBA00022741"/>
    </source>
</evidence>
<reference evidence="8 9" key="1">
    <citation type="journal article" date="2015" name="Genome Biol. Evol.">
        <title>Comparative Genomics of a Bacterivorous Green Alga Reveals Evolutionary Causalities and Consequences of Phago-Mixotrophic Mode of Nutrition.</title>
        <authorList>
            <person name="Burns J.A."/>
            <person name="Paasch A."/>
            <person name="Narechania A."/>
            <person name="Kim E."/>
        </authorList>
    </citation>
    <scope>NUCLEOTIDE SEQUENCE [LARGE SCALE GENOMIC DNA]</scope>
    <source>
        <strain evidence="8 9">PLY_AMNH</strain>
    </source>
</reference>
<accession>A0AAE0C7H3</accession>
<organism evidence="8 9">
    <name type="scientific">Cymbomonas tetramitiformis</name>
    <dbReference type="NCBI Taxonomy" id="36881"/>
    <lineage>
        <taxon>Eukaryota</taxon>
        <taxon>Viridiplantae</taxon>
        <taxon>Chlorophyta</taxon>
        <taxon>Pyramimonadophyceae</taxon>
        <taxon>Pyramimonadales</taxon>
        <taxon>Pyramimonadaceae</taxon>
        <taxon>Cymbomonas</taxon>
    </lineage>
</organism>
<dbReference type="GO" id="GO:0009443">
    <property type="term" value="P:pyridoxal 5'-phosphate salvage"/>
    <property type="evidence" value="ECO:0007669"/>
    <property type="project" value="InterPro"/>
</dbReference>
<dbReference type="Proteomes" id="UP001190700">
    <property type="component" value="Unassembled WGS sequence"/>
</dbReference>
<evidence type="ECO:0000259" key="7">
    <source>
        <dbReference type="Pfam" id="PF08543"/>
    </source>
</evidence>
<evidence type="ECO:0000256" key="6">
    <source>
        <dbReference type="ARBA" id="ARBA00022840"/>
    </source>
</evidence>
<comment type="caution">
    <text evidence="8">The sequence shown here is derived from an EMBL/GenBank/DDBJ whole genome shotgun (WGS) entry which is preliminary data.</text>
</comment>
<keyword evidence="6" id="KW-0067">ATP-binding</keyword>
<dbReference type="Pfam" id="PF08543">
    <property type="entry name" value="Phos_pyr_kin"/>
    <property type="match status" value="1"/>
</dbReference>
<keyword evidence="4" id="KW-0547">Nucleotide-binding</keyword>
<dbReference type="GO" id="GO:0005524">
    <property type="term" value="F:ATP binding"/>
    <property type="evidence" value="ECO:0007669"/>
    <property type="project" value="UniProtKB-KW"/>
</dbReference>
<dbReference type="EC" id="2.7.1.35" evidence="2"/>
<dbReference type="SUPFAM" id="SSF53613">
    <property type="entry name" value="Ribokinase-like"/>
    <property type="match status" value="1"/>
</dbReference>
<dbReference type="GO" id="GO:0008478">
    <property type="term" value="F:pyridoxal kinase activity"/>
    <property type="evidence" value="ECO:0007669"/>
    <property type="project" value="UniProtKB-EC"/>
</dbReference>
<evidence type="ECO:0000313" key="8">
    <source>
        <dbReference type="EMBL" id="KAK3249284.1"/>
    </source>
</evidence>
<dbReference type="PANTHER" id="PTHR10534:SF2">
    <property type="entry name" value="PYRIDOXAL KINASE"/>
    <property type="match status" value="1"/>
</dbReference>
<dbReference type="Gene3D" id="3.40.1190.20">
    <property type="match status" value="1"/>
</dbReference>
<comment type="similarity">
    <text evidence="1">Belongs to the pyridoxine kinase family.</text>
</comment>
<dbReference type="PANTHER" id="PTHR10534">
    <property type="entry name" value="PYRIDOXAL KINASE"/>
    <property type="match status" value="1"/>
</dbReference>
<dbReference type="GO" id="GO:0005829">
    <property type="term" value="C:cytosol"/>
    <property type="evidence" value="ECO:0007669"/>
    <property type="project" value="TreeGrafter"/>
</dbReference>
<dbReference type="EMBL" id="LGRX02027469">
    <property type="protein sequence ID" value="KAK3249284.1"/>
    <property type="molecule type" value="Genomic_DNA"/>
</dbReference>
<keyword evidence="9" id="KW-1185">Reference proteome</keyword>
<dbReference type="CDD" id="cd01173">
    <property type="entry name" value="pyridoxal_pyridoxamine_kinase"/>
    <property type="match status" value="1"/>
</dbReference>
<dbReference type="AlphaFoldDB" id="A0AAE0C7H3"/>
<dbReference type="InterPro" id="IPR013749">
    <property type="entry name" value="PM/HMP-P_kinase-1"/>
</dbReference>
<evidence type="ECO:0000256" key="5">
    <source>
        <dbReference type="ARBA" id="ARBA00022777"/>
    </source>
</evidence>
<evidence type="ECO:0000313" key="9">
    <source>
        <dbReference type="Proteomes" id="UP001190700"/>
    </source>
</evidence>
<evidence type="ECO:0000256" key="1">
    <source>
        <dbReference type="ARBA" id="ARBA00008805"/>
    </source>
</evidence>
<keyword evidence="5" id="KW-0418">Kinase</keyword>
<dbReference type="NCBIfam" id="TIGR00687">
    <property type="entry name" value="pyridox_kin"/>
    <property type="match status" value="1"/>
</dbReference>
<dbReference type="InterPro" id="IPR029056">
    <property type="entry name" value="Ribokinase-like"/>
</dbReference>
<evidence type="ECO:0000256" key="3">
    <source>
        <dbReference type="ARBA" id="ARBA00022679"/>
    </source>
</evidence>
<proteinExistence type="inferred from homology"/>
<sequence length="312" mass="33795">MSTTGVTEGGRVLSIQSHVVRGYVGNKSAVFPLQLLGFDVDPILSVQFSNHTGYGSWRGEAMNGDQLWALIEGLEANDLMQYTHILTGYIGSVSFLQTIVRVVSKLREYNPNLVYVCDPVMGDQGKLYVPKDLVPAFSQVVAGASLLTPNQFEAELLTGMKIRTTADALEACRLLHDQGPQSVVITSMDLETEDGNEDLYLSILGSTRVVQDEGCPSQFIIRVRRIPSYFTGTGDLLAALLLAWTSRQPRDLAGAASKALCSLQGVLQRTAQGHSNGSPSMASRELKLIQSREEIISPPGAEAMGVQIHALE</sequence>
<keyword evidence="3" id="KW-0808">Transferase</keyword>